<dbReference type="VEuPathDB" id="MicrosporidiaDB:H312_03269"/>
<dbReference type="InterPro" id="IPR053164">
    <property type="entry name" value="IS1016-like_transposase"/>
</dbReference>
<name>A0A059EWU8_9MICR</name>
<organism evidence="1 2">
    <name type="scientific">Anncaliia algerae PRA339</name>
    <dbReference type="NCBI Taxonomy" id="1288291"/>
    <lineage>
        <taxon>Eukaryota</taxon>
        <taxon>Fungi</taxon>
        <taxon>Fungi incertae sedis</taxon>
        <taxon>Microsporidia</taxon>
        <taxon>Tubulinosematoidea</taxon>
        <taxon>Tubulinosematidae</taxon>
        <taxon>Anncaliia</taxon>
    </lineage>
</organism>
<reference evidence="1 2" key="2">
    <citation type="submission" date="2014-03" db="EMBL/GenBank/DDBJ databases">
        <title>The Genome Sequence of Anncaliia algerae insect isolate PRA339.</title>
        <authorList>
            <consortium name="The Broad Institute Genome Sequencing Platform"/>
            <consortium name="The Broad Institute Genome Sequencing Center for Infectious Disease"/>
            <person name="Cuomo C."/>
            <person name="Becnel J."/>
            <person name="Sanscrainte N."/>
            <person name="Walker B."/>
            <person name="Young S.K."/>
            <person name="Zeng Q."/>
            <person name="Gargeya S."/>
            <person name="Fitzgerald M."/>
            <person name="Haas B."/>
            <person name="Abouelleil A."/>
            <person name="Alvarado L."/>
            <person name="Arachchi H.M."/>
            <person name="Berlin A.M."/>
            <person name="Chapman S.B."/>
            <person name="Dewar J."/>
            <person name="Goldberg J."/>
            <person name="Griggs A."/>
            <person name="Gujja S."/>
            <person name="Hansen M."/>
            <person name="Howarth C."/>
            <person name="Imamovic A."/>
            <person name="Larimer J."/>
            <person name="McCowan C."/>
            <person name="Murphy C."/>
            <person name="Neiman D."/>
            <person name="Pearson M."/>
            <person name="Priest M."/>
            <person name="Roberts A."/>
            <person name="Saif S."/>
            <person name="Shea T."/>
            <person name="Sisk P."/>
            <person name="Sykes S."/>
            <person name="Wortman J."/>
            <person name="Nusbaum C."/>
            <person name="Birren B."/>
        </authorList>
    </citation>
    <scope>NUCLEOTIDE SEQUENCE [LARGE SCALE GENOMIC DNA]</scope>
    <source>
        <strain evidence="1 2">PRA339</strain>
    </source>
</reference>
<evidence type="ECO:0000313" key="1">
    <source>
        <dbReference type="EMBL" id="KCZ79347.1"/>
    </source>
</evidence>
<keyword evidence="2" id="KW-1185">Reference proteome</keyword>
<dbReference type="Proteomes" id="UP000030655">
    <property type="component" value="Unassembled WGS sequence"/>
</dbReference>
<dbReference type="OrthoDB" id="5598606at2759"/>
<dbReference type="PANTHER" id="PTHR47163:SF2">
    <property type="entry name" value="SI:DKEY-17M8.2"/>
    <property type="match status" value="1"/>
</dbReference>
<dbReference type="HOGENOM" id="CLU_044348_2_1_1"/>
<dbReference type="AlphaFoldDB" id="A0A059EWU8"/>
<feature type="non-terminal residue" evidence="1">
    <location>
        <position position="199"/>
    </location>
</feature>
<evidence type="ECO:0008006" key="3">
    <source>
        <dbReference type="Google" id="ProtNLM"/>
    </source>
</evidence>
<dbReference type="EMBL" id="KK365293">
    <property type="protein sequence ID" value="KCZ79347.1"/>
    <property type="molecule type" value="Genomic_DNA"/>
</dbReference>
<dbReference type="PANTHER" id="PTHR47163">
    <property type="entry name" value="DDE_TNP_IS1595 DOMAIN-CONTAINING PROTEIN"/>
    <property type="match status" value="1"/>
</dbReference>
<accession>A0A059EWU8</accession>
<proteinExistence type="predicted"/>
<reference evidence="2" key="1">
    <citation type="submission" date="2013-02" db="EMBL/GenBank/DDBJ databases">
        <authorList>
            <consortium name="The Broad Institute Genome Sequencing Platform"/>
            <person name="Cuomo C."/>
            <person name="Becnel J."/>
            <person name="Sanscrainte N."/>
            <person name="Walker B."/>
            <person name="Young S.K."/>
            <person name="Zeng Q."/>
            <person name="Gargeya S."/>
            <person name="Fitzgerald M."/>
            <person name="Haas B."/>
            <person name="Abouelleil A."/>
            <person name="Alvarado L."/>
            <person name="Arachchi H.M."/>
            <person name="Berlin A.M."/>
            <person name="Chapman S.B."/>
            <person name="Dewar J."/>
            <person name="Goldberg J."/>
            <person name="Griggs A."/>
            <person name="Gujja S."/>
            <person name="Hansen M."/>
            <person name="Howarth C."/>
            <person name="Imamovic A."/>
            <person name="Larimer J."/>
            <person name="McCowan C."/>
            <person name="Murphy C."/>
            <person name="Neiman D."/>
            <person name="Pearson M."/>
            <person name="Priest M."/>
            <person name="Roberts A."/>
            <person name="Saif S."/>
            <person name="Shea T."/>
            <person name="Sisk P."/>
            <person name="Sykes S."/>
            <person name="Wortman J."/>
            <person name="Nusbaum C."/>
            <person name="Birren B."/>
        </authorList>
    </citation>
    <scope>NUCLEOTIDE SEQUENCE [LARGE SCALE GENOMIC DNA]</scope>
    <source>
        <strain evidence="2">PRA339</strain>
    </source>
</reference>
<evidence type="ECO:0000313" key="2">
    <source>
        <dbReference type="Proteomes" id="UP000030655"/>
    </source>
</evidence>
<sequence>MIHRELVKKTENIELTVKWLLEEGFLKNMSTCTECKQEMKIRNKKELYFYKCLECDKTKSIFADTIFYKTKKKIIEVLDLIYFWSLDLVQKKVAYQCNTNSRETTINWYKKLCFLSGRIIRNQNNNKKIGGYGHVVQIDESKFSKRKYNVGRIERSPWVIGGIDLITKDVFFVEVFSRDSTTLLNIILENVEEGTTIYT</sequence>
<gene>
    <name evidence="1" type="ORF">H312_03269</name>
</gene>
<protein>
    <recommendedName>
        <fullName evidence="3">ISXO2-like transposase domain-containing protein</fullName>
    </recommendedName>
</protein>